<evidence type="ECO:0000313" key="2">
    <source>
        <dbReference type="Proteomes" id="UP001301958"/>
    </source>
</evidence>
<organism evidence="1 2">
    <name type="scientific">Podospora fimiseda</name>
    <dbReference type="NCBI Taxonomy" id="252190"/>
    <lineage>
        <taxon>Eukaryota</taxon>
        <taxon>Fungi</taxon>
        <taxon>Dikarya</taxon>
        <taxon>Ascomycota</taxon>
        <taxon>Pezizomycotina</taxon>
        <taxon>Sordariomycetes</taxon>
        <taxon>Sordariomycetidae</taxon>
        <taxon>Sordariales</taxon>
        <taxon>Podosporaceae</taxon>
        <taxon>Podospora</taxon>
    </lineage>
</organism>
<dbReference type="EMBL" id="MU865323">
    <property type="protein sequence ID" value="KAK4228094.1"/>
    <property type="molecule type" value="Genomic_DNA"/>
</dbReference>
<reference evidence="1" key="1">
    <citation type="journal article" date="2023" name="Mol. Phylogenet. Evol.">
        <title>Genome-scale phylogeny and comparative genomics of the fungal order Sordariales.</title>
        <authorList>
            <person name="Hensen N."/>
            <person name="Bonometti L."/>
            <person name="Westerberg I."/>
            <person name="Brannstrom I.O."/>
            <person name="Guillou S."/>
            <person name="Cros-Aarteil S."/>
            <person name="Calhoun S."/>
            <person name="Haridas S."/>
            <person name="Kuo A."/>
            <person name="Mondo S."/>
            <person name="Pangilinan J."/>
            <person name="Riley R."/>
            <person name="LaButti K."/>
            <person name="Andreopoulos B."/>
            <person name="Lipzen A."/>
            <person name="Chen C."/>
            <person name="Yan M."/>
            <person name="Daum C."/>
            <person name="Ng V."/>
            <person name="Clum A."/>
            <person name="Steindorff A."/>
            <person name="Ohm R.A."/>
            <person name="Martin F."/>
            <person name="Silar P."/>
            <person name="Natvig D.O."/>
            <person name="Lalanne C."/>
            <person name="Gautier V."/>
            <person name="Ament-Velasquez S.L."/>
            <person name="Kruys A."/>
            <person name="Hutchinson M.I."/>
            <person name="Powell A.J."/>
            <person name="Barry K."/>
            <person name="Miller A.N."/>
            <person name="Grigoriev I.V."/>
            <person name="Debuchy R."/>
            <person name="Gladieux P."/>
            <person name="Hiltunen Thoren M."/>
            <person name="Johannesson H."/>
        </authorList>
    </citation>
    <scope>NUCLEOTIDE SEQUENCE</scope>
    <source>
        <strain evidence="1">CBS 990.96</strain>
    </source>
</reference>
<proteinExistence type="predicted"/>
<evidence type="ECO:0000313" key="1">
    <source>
        <dbReference type="EMBL" id="KAK4228094.1"/>
    </source>
</evidence>
<name>A0AAN7H5C2_9PEZI</name>
<accession>A0AAN7H5C2</accession>
<gene>
    <name evidence="1" type="ORF">QBC38DRAFT_362703</name>
</gene>
<dbReference type="Proteomes" id="UP001301958">
    <property type="component" value="Unassembled WGS sequence"/>
</dbReference>
<reference evidence="1" key="2">
    <citation type="submission" date="2023-05" db="EMBL/GenBank/DDBJ databases">
        <authorList>
            <consortium name="Lawrence Berkeley National Laboratory"/>
            <person name="Steindorff A."/>
            <person name="Hensen N."/>
            <person name="Bonometti L."/>
            <person name="Westerberg I."/>
            <person name="Brannstrom I.O."/>
            <person name="Guillou S."/>
            <person name="Cros-Aarteil S."/>
            <person name="Calhoun S."/>
            <person name="Haridas S."/>
            <person name="Kuo A."/>
            <person name="Mondo S."/>
            <person name="Pangilinan J."/>
            <person name="Riley R."/>
            <person name="Labutti K."/>
            <person name="Andreopoulos B."/>
            <person name="Lipzen A."/>
            <person name="Chen C."/>
            <person name="Yanf M."/>
            <person name="Daum C."/>
            <person name="Ng V."/>
            <person name="Clum A."/>
            <person name="Ohm R."/>
            <person name="Martin F."/>
            <person name="Silar P."/>
            <person name="Natvig D."/>
            <person name="Lalanne C."/>
            <person name="Gautier V."/>
            <person name="Ament-Velasquez S.L."/>
            <person name="Kruys A."/>
            <person name="Hutchinson M.I."/>
            <person name="Powell A.J."/>
            <person name="Barry K."/>
            <person name="Miller A.N."/>
            <person name="Grigoriev I.V."/>
            <person name="Debuchy R."/>
            <person name="Gladieux P."/>
            <person name="Thoren M.H."/>
            <person name="Johannesson H."/>
        </authorList>
    </citation>
    <scope>NUCLEOTIDE SEQUENCE</scope>
    <source>
        <strain evidence="1">CBS 990.96</strain>
    </source>
</reference>
<comment type="caution">
    <text evidence="1">The sequence shown here is derived from an EMBL/GenBank/DDBJ whole genome shotgun (WGS) entry which is preliminary data.</text>
</comment>
<sequence>MSFLALVGATRQNTQQNGCPSTELACHDIMNSSQCIANVVDNRVRNAKEALIECVEHEGTASNLPGAAKVGP</sequence>
<protein>
    <submittedName>
        <fullName evidence="1">Uncharacterized protein</fullName>
    </submittedName>
</protein>
<keyword evidence="2" id="KW-1185">Reference proteome</keyword>
<dbReference type="AlphaFoldDB" id="A0AAN7H5C2"/>